<evidence type="ECO:0000313" key="1">
    <source>
        <dbReference type="EMBL" id="GMQ64055.1"/>
    </source>
</evidence>
<sequence length="63" mass="7155">MDPMLFSGRIAINSVVKSSTLEVKLHSISAILLSPIRIYSKLYDFILSDYHVLIHHNNELIST</sequence>
<name>A0ACB5UND9_9FIRM</name>
<dbReference type="EMBL" id="BTPU01000060">
    <property type="protein sequence ID" value="GMQ64055.1"/>
    <property type="molecule type" value="Genomic_DNA"/>
</dbReference>
<protein>
    <submittedName>
        <fullName evidence="1">Uncharacterized protein</fullName>
    </submittedName>
</protein>
<accession>A0ACB5UND9</accession>
<evidence type="ECO:0000313" key="2">
    <source>
        <dbReference type="Proteomes" id="UP001374599"/>
    </source>
</evidence>
<comment type="caution">
    <text evidence="1">The sequence shown here is derived from an EMBL/GenBank/DDBJ whole genome shotgun (WGS) entry which is preliminary data.</text>
</comment>
<dbReference type="Proteomes" id="UP001374599">
    <property type="component" value="Unassembled WGS sequence"/>
</dbReference>
<reference evidence="1" key="1">
    <citation type="submission" date="2023-09" db="EMBL/GenBank/DDBJ databases">
        <title>Vallitalea sediminicola and Vallitalea maricola sp. nov., anaerobic bacteria isolated from marine sediment.</title>
        <authorList>
            <person name="Hirano S."/>
            <person name="Maeda A."/>
            <person name="Terahara T."/>
            <person name="Mori K."/>
            <person name="Hamada M."/>
            <person name="Matsumoto R."/>
            <person name="Kobayashi T."/>
        </authorList>
    </citation>
    <scope>NUCLEOTIDE SEQUENCE</scope>
    <source>
        <strain evidence="1">AN17-2</strain>
    </source>
</reference>
<gene>
    <name evidence="1" type="ORF">AN2V17_32920</name>
</gene>
<organism evidence="1 2">
    <name type="scientific">Vallitalea maricola</name>
    <dbReference type="NCBI Taxonomy" id="3074433"/>
    <lineage>
        <taxon>Bacteria</taxon>
        <taxon>Bacillati</taxon>
        <taxon>Bacillota</taxon>
        <taxon>Clostridia</taxon>
        <taxon>Lachnospirales</taxon>
        <taxon>Vallitaleaceae</taxon>
        <taxon>Vallitalea</taxon>
    </lineage>
</organism>
<keyword evidence="2" id="KW-1185">Reference proteome</keyword>
<proteinExistence type="predicted"/>